<dbReference type="AlphaFoldDB" id="A0A450UTZ3"/>
<protein>
    <submittedName>
        <fullName evidence="1">Uncharacterized protein</fullName>
    </submittedName>
</protein>
<name>A0A450UTZ3_9GAMM</name>
<dbReference type="EMBL" id="CAADFH010000054">
    <property type="protein sequence ID" value="VFJ95955.1"/>
    <property type="molecule type" value="Genomic_DNA"/>
</dbReference>
<reference evidence="1" key="1">
    <citation type="submission" date="2019-02" db="EMBL/GenBank/DDBJ databases">
        <authorList>
            <person name="Gruber-Vodicka R. H."/>
            <person name="Seah K. B. B."/>
        </authorList>
    </citation>
    <scope>NUCLEOTIDE SEQUENCE</scope>
    <source>
        <strain evidence="1">BECK_M6</strain>
    </source>
</reference>
<proteinExistence type="predicted"/>
<sequence length="418" mass="47430">MPLGGNPKVFYAGSNEKVRILCRFILLLGGHRLITHMQKYSNLEHLGALVTSLVHEHDQNRLLVFPFNIVKLVHSEASPEEYWAILRDAKRVIPRIGLISFSLPEYLCFSGAAEETYEILVTGRGYKLATACRIDSDFAEVVFKTNGSCIQVLGSPARVREYYEQNAPSGKKYSIAFLKSLFTIGLLLPTTDDPVKDTALRRCALRFAVSGLNHLADCYRRYVGIPWASVPHYSFFSFAYGYIREYLPDGTFIEAHKYMMNPATGVLPERPRCIDPDGTFLKRFTTSLISDSHIDHELNLFRKGEAYSGHGHDLAGIRLCVSAIDAILRRWVIEKQIDLGTDKPDKARLKKLLGQFEAELKQRKLVDAPHKFIEEVKQAINLRHAMEHESLQEIDSTVLFPAIKVLRRFFEVVAKEVS</sequence>
<evidence type="ECO:0000313" key="1">
    <source>
        <dbReference type="EMBL" id="VFJ95955.1"/>
    </source>
</evidence>
<organism evidence="1">
    <name type="scientific">Candidatus Kentrum sp. LFY</name>
    <dbReference type="NCBI Taxonomy" id="2126342"/>
    <lineage>
        <taxon>Bacteria</taxon>
        <taxon>Pseudomonadati</taxon>
        <taxon>Pseudomonadota</taxon>
        <taxon>Gammaproteobacteria</taxon>
        <taxon>Candidatus Kentrum</taxon>
    </lineage>
</organism>
<gene>
    <name evidence="1" type="ORF">BECKLFY1418A_GA0070994_105411</name>
</gene>
<accession>A0A450UTZ3</accession>